<dbReference type="GeneID" id="20326737"/>
<feature type="non-terminal residue" evidence="1">
    <location>
        <position position="1"/>
    </location>
</feature>
<dbReference type="EMBL" id="KL596623">
    <property type="protein sequence ID" value="KER33615.1"/>
    <property type="molecule type" value="Genomic_DNA"/>
</dbReference>
<keyword evidence="2" id="KW-1185">Reference proteome</keyword>
<protein>
    <submittedName>
        <fullName evidence="1">Uncharacterized protein</fullName>
    </submittedName>
</protein>
<accession>A0A075ACJ4</accession>
<sequence length="309" mass="34743">TGPYRGVTLYAPQRSTELYWRVSRHTNRVSRTRLVNVWVGRHITVTVLENCTHLQTNLVFTRDSTEHLVCDILRLNVSNVVECSSGALLGCWSVRRAWQLDCKRFITNRGDFVSAGLSGTDDVTSIGDIVHTGRLMLKLAQYSTYRSIFSVESLSSSAVHIQWPCRDLNPGHLTCEASVTLDTSEFLLLNRRTCSRLSDVIGVPDSLNDDPVTVLVDRLTRQSELSSQTNLEMASYILIENKDKTSVSHHYRFEQSSQCPDAIILSSSAVHIQRPCRGLNSGHLTCEANVLPLFHQREPDTSEFAHLNE</sequence>
<gene>
    <name evidence="1" type="ORF">T265_12569</name>
</gene>
<reference evidence="1 2" key="1">
    <citation type="submission" date="2013-11" db="EMBL/GenBank/DDBJ databases">
        <title>Opisthorchis viverrini - life in the bile duct.</title>
        <authorList>
            <person name="Young N.D."/>
            <person name="Nagarajan N."/>
            <person name="Lin S.J."/>
            <person name="Korhonen P.K."/>
            <person name="Jex A.R."/>
            <person name="Hall R.S."/>
            <person name="Safavi-Hemami H."/>
            <person name="Kaewkong W."/>
            <person name="Bertrand D."/>
            <person name="Gao S."/>
            <person name="Seet Q."/>
            <person name="Wongkham S."/>
            <person name="Teh B.T."/>
            <person name="Wongkham C."/>
            <person name="Intapan P.M."/>
            <person name="Maleewong W."/>
            <person name="Yang X."/>
            <person name="Hu M."/>
            <person name="Wang Z."/>
            <person name="Hofmann A."/>
            <person name="Sternberg P.W."/>
            <person name="Tan P."/>
            <person name="Wang J."/>
            <person name="Gasser R.B."/>
        </authorList>
    </citation>
    <scope>NUCLEOTIDE SEQUENCE [LARGE SCALE GENOMIC DNA]</scope>
</reference>
<dbReference type="RefSeq" id="XP_009162657.1">
    <property type="nucleotide sequence ID" value="XM_009164393.1"/>
</dbReference>
<proteinExistence type="predicted"/>
<organism evidence="1 2">
    <name type="scientific">Opisthorchis viverrini</name>
    <name type="common">Southeast Asian liver fluke</name>
    <dbReference type="NCBI Taxonomy" id="6198"/>
    <lineage>
        <taxon>Eukaryota</taxon>
        <taxon>Metazoa</taxon>
        <taxon>Spiralia</taxon>
        <taxon>Lophotrochozoa</taxon>
        <taxon>Platyhelminthes</taxon>
        <taxon>Trematoda</taxon>
        <taxon>Digenea</taxon>
        <taxon>Opisthorchiida</taxon>
        <taxon>Opisthorchiata</taxon>
        <taxon>Opisthorchiidae</taxon>
        <taxon>Opisthorchis</taxon>
    </lineage>
</organism>
<dbReference type="KEGG" id="ovi:T265_12569"/>
<evidence type="ECO:0000313" key="1">
    <source>
        <dbReference type="EMBL" id="KER33615.1"/>
    </source>
</evidence>
<dbReference type="AlphaFoldDB" id="A0A075ACJ4"/>
<dbReference type="OrthoDB" id="432281at2759"/>
<dbReference type="CTD" id="20326737"/>
<dbReference type="Proteomes" id="UP000054324">
    <property type="component" value="Unassembled WGS sequence"/>
</dbReference>
<name>A0A075ACJ4_OPIVI</name>
<evidence type="ECO:0000313" key="2">
    <source>
        <dbReference type="Proteomes" id="UP000054324"/>
    </source>
</evidence>